<evidence type="ECO:0000313" key="6">
    <source>
        <dbReference type="Proteomes" id="UP001238496"/>
    </source>
</evidence>
<dbReference type="PANTHER" id="PTHR43060">
    <property type="entry name" value="3-HYDROXYISOBUTYRATE DEHYDROGENASE-LIKE 1, MITOCHONDRIAL-RELATED"/>
    <property type="match status" value="1"/>
</dbReference>
<evidence type="ECO:0000256" key="1">
    <source>
        <dbReference type="ARBA" id="ARBA00023002"/>
    </source>
</evidence>
<evidence type="ECO:0000256" key="2">
    <source>
        <dbReference type="ARBA" id="ARBA00023027"/>
    </source>
</evidence>
<dbReference type="EC" id="1.1.1.60" evidence="5"/>
<feature type="domain" description="6-phosphogluconate dehydrogenase NADP-binding" evidence="3">
    <location>
        <begin position="8"/>
        <end position="165"/>
    </location>
</feature>
<evidence type="ECO:0000259" key="4">
    <source>
        <dbReference type="Pfam" id="PF14833"/>
    </source>
</evidence>
<dbReference type="InterPro" id="IPR029154">
    <property type="entry name" value="HIBADH-like_NADP-bd"/>
</dbReference>
<protein>
    <submittedName>
        <fullName evidence="5">2-hydroxy-3-oxopropionate reductase</fullName>
        <ecNumber evidence="5">1.1.1.60</ecNumber>
    </submittedName>
</protein>
<dbReference type="PIRSF" id="PIRSF000103">
    <property type="entry name" value="HIBADH"/>
    <property type="match status" value="1"/>
</dbReference>
<dbReference type="SUPFAM" id="SSF51735">
    <property type="entry name" value="NAD(P)-binding Rossmann-fold domains"/>
    <property type="match status" value="1"/>
</dbReference>
<dbReference type="EMBL" id="JAUSUW010000013">
    <property type="protein sequence ID" value="MDQ0422776.1"/>
    <property type="molecule type" value="Genomic_DNA"/>
</dbReference>
<dbReference type="Pfam" id="PF03446">
    <property type="entry name" value="NAD_binding_2"/>
    <property type="match status" value="1"/>
</dbReference>
<dbReference type="PANTHER" id="PTHR43060:SF15">
    <property type="entry name" value="3-HYDROXYISOBUTYRATE DEHYDROGENASE-LIKE 1, MITOCHONDRIAL-RELATED"/>
    <property type="match status" value="1"/>
</dbReference>
<gene>
    <name evidence="5" type="ORF">J2045_003826</name>
</gene>
<dbReference type="InterPro" id="IPR006115">
    <property type="entry name" value="6PGDH_NADP-bd"/>
</dbReference>
<evidence type="ECO:0000259" key="3">
    <source>
        <dbReference type="Pfam" id="PF03446"/>
    </source>
</evidence>
<dbReference type="GO" id="GO:0008679">
    <property type="term" value="F:2-hydroxy-3-oxopropionate reductase activity"/>
    <property type="evidence" value="ECO:0007669"/>
    <property type="project" value="UniProtKB-EC"/>
</dbReference>
<reference evidence="5 6" key="1">
    <citation type="submission" date="2023-07" db="EMBL/GenBank/DDBJ databases">
        <title>Genomic Encyclopedia of Type Strains, Phase IV (KMG-IV): sequencing the most valuable type-strain genomes for metagenomic binning, comparative biology and taxonomic classification.</title>
        <authorList>
            <person name="Goeker M."/>
        </authorList>
    </citation>
    <scope>NUCLEOTIDE SEQUENCE [LARGE SCALE GENOMIC DNA]</scope>
    <source>
        <strain evidence="5 6">DSM 1111</strain>
    </source>
</reference>
<feature type="domain" description="3-hydroxyisobutyrate dehydrogenase-like NAD-binding" evidence="4">
    <location>
        <begin position="168"/>
        <end position="285"/>
    </location>
</feature>
<keyword evidence="6" id="KW-1185">Reference proteome</keyword>
<dbReference type="InterPro" id="IPR013328">
    <property type="entry name" value="6PGD_dom2"/>
</dbReference>
<dbReference type="InterPro" id="IPR015815">
    <property type="entry name" value="HIBADH-related"/>
</dbReference>
<proteinExistence type="predicted"/>
<dbReference type="Proteomes" id="UP001238496">
    <property type="component" value="Unassembled WGS sequence"/>
</dbReference>
<name>A0ABU0GBP0_9HYPH</name>
<dbReference type="InterPro" id="IPR008927">
    <property type="entry name" value="6-PGluconate_DH-like_C_sf"/>
</dbReference>
<dbReference type="SUPFAM" id="SSF48179">
    <property type="entry name" value="6-phosphogluconate dehydrogenase C-terminal domain-like"/>
    <property type="match status" value="1"/>
</dbReference>
<dbReference type="Pfam" id="PF14833">
    <property type="entry name" value="NAD_binding_11"/>
    <property type="match status" value="1"/>
</dbReference>
<evidence type="ECO:0000313" key="5">
    <source>
        <dbReference type="EMBL" id="MDQ0422776.1"/>
    </source>
</evidence>
<keyword evidence="2" id="KW-0520">NAD</keyword>
<dbReference type="Gene3D" id="3.40.50.720">
    <property type="entry name" value="NAD(P)-binding Rossmann-like Domain"/>
    <property type="match status" value="1"/>
</dbReference>
<keyword evidence="1 5" id="KW-0560">Oxidoreductase</keyword>
<dbReference type="InterPro" id="IPR036291">
    <property type="entry name" value="NAD(P)-bd_dom_sf"/>
</dbReference>
<organism evidence="5 6">
    <name type="scientific">Peteryoungia aggregata LMG 23059</name>
    <dbReference type="NCBI Taxonomy" id="1368425"/>
    <lineage>
        <taxon>Bacteria</taxon>
        <taxon>Pseudomonadati</taxon>
        <taxon>Pseudomonadota</taxon>
        <taxon>Alphaproteobacteria</taxon>
        <taxon>Hyphomicrobiales</taxon>
        <taxon>Rhizobiaceae</taxon>
        <taxon>Peteryoungia</taxon>
    </lineage>
</organism>
<dbReference type="Gene3D" id="1.10.1040.10">
    <property type="entry name" value="N-(1-d-carboxylethyl)-l-norvaline Dehydrogenase, domain 2"/>
    <property type="match status" value="1"/>
</dbReference>
<sequence length="299" mass="30772">MSMDTRSRIAFIGTGLMGAPMVRRLLAAGFAVTVWNRDGRKAEALVSAGARNASTAREAASGADIVFTMLSDGTAVGEVLFSAGVADALRPGGTVIDTSSIAPPIARDHAARLAERGIAHVDAPVSGGVVGAEAGTLAIMAGGEADVIAGLSGVFAPLGRVTHVGPSGAGQICKLANQQIVAITIGAVAEAMMLVEAGGASRAKFREAIRGGFAESRILELHGQRMVERRFEPGGPSRLQLKDLNAVAAMAQSLGLHLPLTADIREAFEAFVADGHGDTDHSGLLLHLEKINDRGENDR</sequence>
<accession>A0ABU0GBP0</accession>
<comment type="caution">
    <text evidence="5">The sequence shown here is derived from an EMBL/GenBank/DDBJ whole genome shotgun (WGS) entry which is preliminary data.</text>
</comment>